<dbReference type="Proteomes" id="UP000509327">
    <property type="component" value="Chromosome"/>
</dbReference>
<reference evidence="1 2" key="1">
    <citation type="submission" date="2020-06" db="EMBL/GenBank/DDBJ databases">
        <title>Complete genome of Paenibacillus barcinonensis KACC11450.</title>
        <authorList>
            <person name="Kim M."/>
            <person name="Park Y.-J."/>
            <person name="Shin J.-H."/>
        </authorList>
    </citation>
    <scope>NUCLEOTIDE SEQUENCE [LARGE SCALE GENOMIC DNA]</scope>
    <source>
        <strain evidence="1 2">KACC11450</strain>
    </source>
</reference>
<sequence>MQWAGVESFERWGIYGVGVWNPNAGVGWVNGSDASAGSFTYVQQQV</sequence>
<evidence type="ECO:0000313" key="1">
    <source>
        <dbReference type="EMBL" id="QKS56580.1"/>
    </source>
</evidence>
<protein>
    <submittedName>
        <fullName evidence="1">Uncharacterized protein</fullName>
    </submittedName>
</protein>
<dbReference type="RefSeq" id="WP_174812145.1">
    <property type="nucleotide sequence ID" value="NZ_CP054614.1"/>
</dbReference>
<name>A0ABX6Q4Z6_PAEBA</name>
<evidence type="ECO:0000313" key="2">
    <source>
        <dbReference type="Proteomes" id="UP000509327"/>
    </source>
</evidence>
<gene>
    <name evidence="1" type="ORF">HUB98_09685</name>
</gene>
<keyword evidence="2" id="KW-1185">Reference proteome</keyword>
<dbReference type="EMBL" id="CP054614">
    <property type="protein sequence ID" value="QKS56580.1"/>
    <property type="molecule type" value="Genomic_DNA"/>
</dbReference>
<organism evidence="1 2">
    <name type="scientific">Paenibacillus barcinonensis</name>
    <dbReference type="NCBI Taxonomy" id="198119"/>
    <lineage>
        <taxon>Bacteria</taxon>
        <taxon>Bacillati</taxon>
        <taxon>Bacillota</taxon>
        <taxon>Bacilli</taxon>
        <taxon>Bacillales</taxon>
        <taxon>Paenibacillaceae</taxon>
        <taxon>Paenibacillus</taxon>
    </lineage>
</organism>
<accession>A0ABX6Q4Z6</accession>
<proteinExistence type="predicted"/>